<accession>A0ABM9DHJ2</accession>
<name>A0ABM9DHJ2_9HYPH</name>
<sequence length="74" mass="8196">MQRRVALDAQVRCGLIFARGSFRTEGAVEQRSVPMLGVMRWMVKGDRIHVDSLHCLGPDQKSVSRAQKSVSLAA</sequence>
<dbReference type="Proteomes" id="UP001153050">
    <property type="component" value="Unassembled WGS sequence"/>
</dbReference>
<keyword evidence="2" id="KW-1185">Reference proteome</keyword>
<evidence type="ECO:0000313" key="1">
    <source>
        <dbReference type="EMBL" id="CAH2395255.1"/>
    </source>
</evidence>
<evidence type="ECO:0000313" key="2">
    <source>
        <dbReference type="Proteomes" id="UP001153050"/>
    </source>
</evidence>
<organism evidence="1 2">
    <name type="scientific">Mesorhizobium escarrei</name>
    <dbReference type="NCBI Taxonomy" id="666018"/>
    <lineage>
        <taxon>Bacteria</taxon>
        <taxon>Pseudomonadati</taxon>
        <taxon>Pseudomonadota</taxon>
        <taxon>Alphaproteobacteria</taxon>
        <taxon>Hyphomicrobiales</taxon>
        <taxon>Phyllobacteriaceae</taxon>
        <taxon>Mesorhizobium</taxon>
    </lineage>
</organism>
<proteinExistence type="predicted"/>
<evidence type="ECO:0008006" key="3">
    <source>
        <dbReference type="Google" id="ProtNLM"/>
    </source>
</evidence>
<comment type="caution">
    <text evidence="1">The sequence shown here is derived from an EMBL/GenBank/DDBJ whole genome shotgun (WGS) entry which is preliminary data.</text>
</comment>
<dbReference type="EMBL" id="CAKXZT010000006">
    <property type="protein sequence ID" value="CAH2395255.1"/>
    <property type="molecule type" value="Genomic_DNA"/>
</dbReference>
<gene>
    <name evidence="1" type="ORF">MES5069_1030003</name>
</gene>
<protein>
    <recommendedName>
        <fullName evidence="3">Transposase</fullName>
    </recommendedName>
</protein>
<reference evidence="1 2" key="1">
    <citation type="submission" date="2022-03" db="EMBL/GenBank/DDBJ databases">
        <authorList>
            <person name="Brunel B."/>
        </authorList>
    </citation>
    <scope>NUCLEOTIDE SEQUENCE [LARGE SCALE GENOMIC DNA]</scope>
    <source>
        <strain evidence="1">STM5069sample</strain>
    </source>
</reference>